<dbReference type="FunFam" id="3.30.200.20:FF:000402">
    <property type="entry name" value="Serine/threonine-protein kinase"/>
    <property type="match status" value="1"/>
</dbReference>
<keyword evidence="16 24" id="KW-1133">Transmembrane helix</keyword>
<keyword evidence="9" id="KW-0808">Transferase</keyword>
<dbReference type="InterPro" id="IPR003609">
    <property type="entry name" value="Pan_app"/>
</dbReference>
<keyword evidence="29" id="KW-1185">Reference proteome</keyword>
<dbReference type="InterPro" id="IPR036426">
    <property type="entry name" value="Bulb-type_lectin_dom_sf"/>
</dbReference>
<dbReference type="SMART" id="SM00369">
    <property type="entry name" value="LRR_TYP"/>
    <property type="match status" value="9"/>
</dbReference>
<dbReference type="Pfam" id="PF08263">
    <property type="entry name" value="LRRNT_2"/>
    <property type="match status" value="1"/>
</dbReference>
<dbReference type="STRING" id="65489.A0A0D3FT93"/>
<feature type="domain" description="Protein kinase" evidence="25">
    <location>
        <begin position="1547"/>
        <end position="1843"/>
    </location>
</feature>
<dbReference type="InterPro" id="IPR000719">
    <property type="entry name" value="Prot_kinase_dom"/>
</dbReference>
<dbReference type="PROSITE" id="PS50011">
    <property type="entry name" value="PROTEIN_KINASE_DOM"/>
    <property type="match status" value="2"/>
</dbReference>
<keyword evidence="10 24" id="KW-0812">Transmembrane</keyword>
<dbReference type="EnsemblPlants" id="OBART04G04860.1">
    <property type="protein sequence ID" value="OBART04G04860.1"/>
    <property type="gene ID" value="OBART04G04860"/>
</dbReference>
<evidence type="ECO:0000256" key="6">
    <source>
        <dbReference type="ARBA" id="ARBA00022527"/>
    </source>
</evidence>
<evidence type="ECO:0000259" key="26">
    <source>
        <dbReference type="PROSITE" id="PS50927"/>
    </source>
</evidence>
<dbReference type="InterPro" id="IPR000858">
    <property type="entry name" value="S_locus_glycoprot_dom"/>
</dbReference>
<evidence type="ECO:0000256" key="13">
    <source>
        <dbReference type="ARBA" id="ARBA00022741"/>
    </source>
</evidence>
<keyword evidence="15 23" id="KW-0067">ATP-binding</keyword>
<dbReference type="Pfam" id="PF01453">
    <property type="entry name" value="B_lectin"/>
    <property type="match status" value="1"/>
</dbReference>
<dbReference type="FunFam" id="1.10.510.10:FF:000060">
    <property type="entry name" value="G-type lectin S-receptor-like serine/threonine-protein kinase"/>
    <property type="match status" value="1"/>
</dbReference>
<dbReference type="Pfam" id="PF13855">
    <property type="entry name" value="LRR_8"/>
    <property type="match status" value="1"/>
</dbReference>
<dbReference type="PANTHER" id="PTHR45974">
    <property type="entry name" value="RECEPTOR-LIKE PROTEIN 55"/>
    <property type="match status" value="1"/>
</dbReference>
<dbReference type="Pfam" id="PF08276">
    <property type="entry name" value="PAN_2"/>
    <property type="match status" value="1"/>
</dbReference>
<dbReference type="InterPro" id="IPR008271">
    <property type="entry name" value="Ser/Thr_kinase_AS"/>
</dbReference>
<dbReference type="PaxDb" id="65489-OBART04G04860.1"/>
<organism evidence="28">
    <name type="scientific">Oryza barthii</name>
    <dbReference type="NCBI Taxonomy" id="65489"/>
    <lineage>
        <taxon>Eukaryota</taxon>
        <taxon>Viridiplantae</taxon>
        <taxon>Streptophyta</taxon>
        <taxon>Embryophyta</taxon>
        <taxon>Tracheophyta</taxon>
        <taxon>Spermatophyta</taxon>
        <taxon>Magnoliopsida</taxon>
        <taxon>Liliopsida</taxon>
        <taxon>Poales</taxon>
        <taxon>Poaceae</taxon>
        <taxon>BOP clade</taxon>
        <taxon>Oryzoideae</taxon>
        <taxon>Oryzeae</taxon>
        <taxon>Oryzinae</taxon>
        <taxon>Oryza</taxon>
    </lineage>
</organism>
<keyword evidence="8" id="KW-0433">Leucine-rich repeat</keyword>
<protein>
    <recommendedName>
        <fullName evidence="4">non-specific serine/threonine protein kinase</fullName>
        <ecNumber evidence="4">2.7.11.1</ecNumber>
    </recommendedName>
</protein>
<evidence type="ECO:0000256" key="9">
    <source>
        <dbReference type="ARBA" id="ARBA00022679"/>
    </source>
</evidence>
<keyword evidence="6" id="KW-0723">Serine/threonine-protein kinase</keyword>
<dbReference type="Pfam" id="PF00069">
    <property type="entry name" value="Pkinase"/>
    <property type="match status" value="1"/>
</dbReference>
<evidence type="ECO:0000256" key="16">
    <source>
        <dbReference type="ARBA" id="ARBA00022989"/>
    </source>
</evidence>
<keyword evidence="12" id="KW-0677">Repeat</keyword>
<evidence type="ECO:0000259" key="25">
    <source>
        <dbReference type="PROSITE" id="PS50011"/>
    </source>
</evidence>
<dbReference type="InterPro" id="IPR001611">
    <property type="entry name" value="Leu-rich_rpt"/>
</dbReference>
<evidence type="ECO:0000256" key="11">
    <source>
        <dbReference type="ARBA" id="ARBA00022729"/>
    </source>
</evidence>
<dbReference type="SUPFAM" id="SSF52058">
    <property type="entry name" value="L domain-like"/>
    <property type="match status" value="2"/>
</dbReference>
<keyword evidence="7" id="KW-0597">Phosphoprotein</keyword>
<evidence type="ECO:0000256" key="15">
    <source>
        <dbReference type="ARBA" id="ARBA00022840"/>
    </source>
</evidence>
<keyword evidence="5" id="KW-1003">Cell membrane</keyword>
<evidence type="ECO:0000256" key="22">
    <source>
        <dbReference type="ARBA" id="ARBA00048679"/>
    </source>
</evidence>
<dbReference type="GO" id="GO:0051707">
    <property type="term" value="P:response to other organism"/>
    <property type="evidence" value="ECO:0007669"/>
    <property type="project" value="UniProtKB-ARBA"/>
</dbReference>
<evidence type="ECO:0000256" key="21">
    <source>
        <dbReference type="ARBA" id="ARBA00047899"/>
    </source>
</evidence>
<dbReference type="eggNOG" id="ENOG502QPYS">
    <property type="taxonomic scope" value="Eukaryota"/>
</dbReference>
<evidence type="ECO:0000256" key="18">
    <source>
        <dbReference type="ARBA" id="ARBA00023157"/>
    </source>
</evidence>
<dbReference type="Gene3D" id="3.30.200.20">
    <property type="entry name" value="Phosphorylase Kinase, domain 1"/>
    <property type="match status" value="2"/>
</dbReference>
<dbReference type="CDD" id="cd14066">
    <property type="entry name" value="STKc_IRAK"/>
    <property type="match status" value="1"/>
</dbReference>
<dbReference type="Gene3D" id="2.90.10.10">
    <property type="entry name" value="Bulb-type lectin domain"/>
    <property type="match status" value="1"/>
</dbReference>
<sequence>MLNGIADDKLTPARPLSPGDELISSGGVFALGFFSLTNSTSDLYVGVWYNQIPVRTYVWVANRNTPIKKSSSVKLVLTNDSDLVLSDSNGGGGGAVWMTANNVTAAGGGAGVTAVLLDSGNFVVRLPNGSEVWRSFDHPTDTIVPNVSFSLSYMANSLDRIVAWRGPNDPSAGDFTMGGDSSSDLQIVIWNGTRPYWRRAAWTGASIFGVIQTNTSFKLYQTIDGDMADGYSFKLTVADGSPPMRMTLDYTGELTFQSWDGNTSSWTVFSRFPTGCDKYASCGPFGYCDGIGATATPTCKCLDGFVPVDSSHDVSRGCRRKEEEVGCVGGGGDGFLTLPSMRTPDKFLYVRNRSFDQCTAECSRNCSCTAYAYAILNNADAKEDRSRCLVWMGELVDTGKFKDANNKMKSTVLKIVLPVAAGLLLILGGICLVRKSRGNQPSKKVQSKYPFQHMNDSNEVGSENVELSSVDLDSVLTATNNFSDYNLLGKGGFGKVYKGVLEGGIEVAVKRLSKGSGQGVEEFRNEVVLIAKLQHRNLVRLLGCCIHEDEKLLIYEYLPNRSLDAFLFDANRKNTLDWPTRFKIIKGVARGLLYLHQDSRLTIIHRDLKTSNILLDTEMSPKISDFGMARIFGGNEQQANTTRVVGTYGYMSPEYALDGYFSVKSDTYSFGVILLEVVSGLKISSAHLKVDCSNLIAYAWSLWKDGNARDFVDSSIVLSCPLHEVLRCIHLGLLCIQDRPSARPLMSSIVFMLENETAVLPAPKEPIYFTRREYGTDEDTRDSMRSRSLNHMSITAEDGLLGAKSPPAASHPASFLLCSLLIFLSCNTITPSSAQPSNRSETDLQALLCFKQSITNDPTGAFSSWNISLHFCRWNGVTCGRTSPAHVVSINLSSMELTGVLPDCIGNLTSLQSLLLARNNLEGTIPESLARSSSLIELNLSRNNLSGEIPDSLFNGSSKLVTVDLQMNSFSGIIPPPHKMATLRFLGLTGNLLSGRIPVSLANISSLSSILLGQNNLSGPIPESLSQIANLNKLDLSGNRLSGFVPVTLYNKSSLEFFGIGNNSLIGKIPPDIGHTLPNLKSLVMSLNRFDGSIPTSLANASNLQMLDLSSNLLSGLVPALGSLINLNKLFLGNNRLEAEDWSFFTALTNCTQLLQLSMEGNNLNGSLPKSVGNLSTNFEWFKFGGNQISGRIPDELGNLVNLTLLDINSNMLSGEIPLTIGNLRKLFILNLSMNKLSGQIPSTIGNLSQLGKLYLDNNNLSGKIPARIGQCKMLNMLNLSVNSLDGSIPDELVSMSSLSLGLDLSNNKLSGSIPQEVGTLSNLALLNFSNNQLSGQIPSSLGQCVVLLSLNMEGNNLIGNIPPALTSLHAIQRIDLSENNLSGEVPVFFENFISLAHLNLSYNYFEGPIPISGIFQRTNSVSLEGNKGLCANIHILNLPICPSSPAKTKNNKRLLLKVIPSITIALFSALCLIFALVTLWKRRMISFSWFNYGHRQCTDVLRQFSGMLNMLCSSNPKRREVPTTPINNETLKKVSYGDILKATNWFSSVHTISSTHTGSVYVGRFKSDKSLVAIKVFNLNQPGTYESYFIECEVLRSTRHRNLMRPLTLCSTLDKENHEFKALIFKFMVNGSLERWLYSEQHYGIKDRVLCLGQRICIATEVASALDYIHNHLTPPLVHCDVKPSNILLDDDMTARLGDFGSAKFLFPDLVSLESLADIGGTIGYIAPEYGMGCQISTGGDVYSFGVLLLEMLTGKQPTDDTFADGVSIHNFIDSMFPDRVAEILDPYMMHEEHQVYPAEWFEACIKPLVALGLSCSVVSPKDRPGMQDVCAKLCAVKETFLQFEP</sequence>
<dbReference type="SMART" id="SM00220">
    <property type="entry name" value="S_TKc"/>
    <property type="match status" value="2"/>
</dbReference>
<evidence type="ECO:0000313" key="29">
    <source>
        <dbReference type="Proteomes" id="UP000026960"/>
    </source>
</evidence>
<evidence type="ECO:0000256" key="20">
    <source>
        <dbReference type="ARBA" id="ARBA00023180"/>
    </source>
</evidence>
<name>A0A0D3FT93_9ORYZ</name>
<accession>A0A0D3FT93</accession>
<dbReference type="Proteomes" id="UP000026960">
    <property type="component" value="Chromosome 4"/>
</dbReference>
<feature type="domain" description="Apple" evidence="27">
    <location>
        <begin position="327"/>
        <end position="416"/>
    </location>
</feature>
<evidence type="ECO:0000256" key="2">
    <source>
        <dbReference type="ARBA" id="ARBA00004479"/>
    </source>
</evidence>
<keyword evidence="17 24" id="KW-0472">Membrane</keyword>
<dbReference type="GO" id="GO:0048544">
    <property type="term" value="P:recognition of pollen"/>
    <property type="evidence" value="ECO:0007669"/>
    <property type="project" value="InterPro"/>
</dbReference>
<dbReference type="Pfam" id="PF07714">
    <property type="entry name" value="PK_Tyr_Ser-Thr"/>
    <property type="match status" value="1"/>
</dbReference>
<evidence type="ECO:0000256" key="5">
    <source>
        <dbReference type="ARBA" id="ARBA00022475"/>
    </source>
</evidence>
<dbReference type="InterPro" id="IPR001480">
    <property type="entry name" value="Bulb-type_lectin_dom"/>
</dbReference>
<evidence type="ECO:0000256" key="24">
    <source>
        <dbReference type="SAM" id="Phobius"/>
    </source>
</evidence>
<comment type="subcellular location">
    <subcellularLocation>
        <location evidence="1">Cell membrane</location>
        <topology evidence="1">Single-pass membrane protein</topology>
    </subcellularLocation>
    <subcellularLocation>
        <location evidence="2">Membrane</location>
        <topology evidence="2">Single-pass type I membrane protein</topology>
    </subcellularLocation>
</comment>
<dbReference type="PROSITE" id="PS50948">
    <property type="entry name" value="PAN"/>
    <property type="match status" value="1"/>
</dbReference>
<dbReference type="GO" id="GO:0005886">
    <property type="term" value="C:plasma membrane"/>
    <property type="evidence" value="ECO:0007669"/>
    <property type="project" value="UniProtKB-SubCell"/>
</dbReference>
<dbReference type="Pfam" id="PF00954">
    <property type="entry name" value="S_locus_glycop"/>
    <property type="match status" value="1"/>
</dbReference>
<evidence type="ECO:0000256" key="19">
    <source>
        <dbReference type="ARBA" id="ARBA00023170"/>
    </source>
</evidence>
<dbReference type="Gene3D" id="1.10.510.10">
    <property type="entry name" value="Transferase(Phosphotransferase) domain 1"/>
    <property type="match status" value="2"/>
</dbReference>
<evidence type="ECO:0000256" key="1">
    <source>
        <dbReference type="ARBA" id="ARBA00004162"/>
    </source>
</evidence>
<dbReference type="InterPro" id="IPR003591">
    <property type="entry name" value="Leu-rich_rpt_typical-subtyp"/>
</dbReference>
<reference evidence="28" key="2">
    <citation type="submission" date="2015-03" db="UniProtKB">
        <authorList>
            <consortium name="EnsemblPlants"/>
        </authorList>
    </citation>
    <scope>IDENTIFICATION</scope>
</reference>
<dbReference type="PROSITE" id="PS00107">
    <property type="entry name" value="PROTEIN_KINASE_ATP"/>
    <property type="match status" value="1"/>
</dbReference>
<dbReference type="GO" id="GO:0004674">
    <property type="term" value="F:protein serine/threonine kinase activity"/>
    <property type="evidence" value="ECO:0007669"/>
    <property type="project" value="UniProtKB-KW"/>
</dbReference>
<dbReference type="FunFam" id="3.80.10.10:FF:001158">
    <property type="entry name" value="Leucine-rich repeat protein kinase family protein"/>
    <property type="match status" value="1"/>
</dbReference>
<feature type="binding site" evidence="23">
    <location>
        <position position="510"/>
    </location>
    <ligand>
        <name>ATP</name>
        <dbReference type="ChEBI" id="CHEBI:30616"/>
    </ligand>
</feature>
<dbReference type="CDD" id="cd01098">
    <property type="entry name" value="PAN_AP_plant"/>
    <property type="match status" value="1"/>
</dbReference>
<feature type="transmembrane region" description="Helical" evidence="24">
    <location>
        <begin position="1459"/>
        <end position="1481"/>
    </location>
</feature>
<dbReference type="InterPro" id="IPR011009">
    <property type="entry name" value="Kinase-like_dom_sf"/>
</dbReference>
<reference evidence="28" key="1">
    <citation type="journal article" date="2009" name="Rice">
        <title>De Novo Next Generation Sequencing of Plant Genomes.</title>
        <authorList>
            <person name="Rounsley S."/>
            <person name="Marri P.R."/>
            <person name="Yu Y."/>
            <person name="He R."/>
            <person name="Sisneros N."/>
            <person name="Goicoechea J.L."/>
            <person name="Lee S.J."/>
            <person name="Angelova A."/>
            <person name="Kudrna D."/>
            <person name="Luo M."/>
            <person name="Affourtit J."/>
            <person name="Desany B."/>
            <person name="Knight J."/>
            <person name="Niazi F."/>
            <person name="Egholm M."/>
            <person name="Wing R.A."/>
        </authorList>
    </citation>
    <scope>NUCLEOTIDE SEQUENCE [LARGE SCALE GENOMIC DNA]</scope>
    <source>
        <strain evidence="28">cv. IRGC 105608</strain>
    </source>
</reference>
<keyword evidence="14" id="KW-0418">Kinase</keyword>
<evidence type="ECO:0000256" key="12">
    <source>
        <dbReference type="ARBA" id="ARBA00022737"/>
    </source>
</evidence>
<feature type="domain" description="Protein kinase" evidence="25">
    <location>
        <begin position="482"/>
        <end position="752"/>
    </location>
</feature>
<dbReference type="FunFam" id="3.80.10.10:FF:000288">
    <property type="entry name" value="LRR receptor-like serine/threonine-protein kinase EFR"/>
    <property type="match status" value="1"/>
</dbReference>
<evidence type="ECO:0000256" key="14">
    <source>
        <dbReference type="ARBA" id="ARBA00022777"/>
    </source>
</evidence>
<dbReference type="InterPro" id="IPR032675">
    <property type="entry name" value="LRR_dom_sf"/>
</dbReference>
<keyword evidence="18" id="KW-1015">Disulfide bond</keyword>
<keyword evidence="20" id="KW-0325">Glycoprotein</keyword>
<comment type="catalytic activity">
    <reaction evidence="22">
        <text>L-seryl-[protein] + ATP = O-phospho-L-seryl-[protein] + ADP + H(+)</text>
        <dbReference type="Rhea" id="RHEA:17989"/>
        <dbReference type="Rhea" id="RHEA-COMP:9863"/>
        <dbReference type="Rhea" id="RHEA-COMP:11604"/>
        <dbReference type="ChEBI" id="CHEBI:15378"/>
        <dbReference type="ChEBI" id="CHEBI:29999"/>
        <dbReference type="ChEBI" id="CHEBI:30616"/>
        <dbReference type="ChEBI" id="CHEBI:83421"/>
        <dbReference type="ChEBI" id="CHEBI:456216"/>
        <dbReference type="EC" id="2.7.11.1"/>
    </reaction>
</comment>
<keyword evidence="19" id="KW-0675">Receptor</keyword>
<dbReference type="SUPFAM" id="SSF51110">
    <property type="entry name" value="alpha-D-mannose-specific plant lectins"/>
    <property type="match status" value="1"/>
</dbReference>
<dbReference type="SMART" id="SM00108">
    <property type="entry name" value="B_lectin"/>
    <property type="match status" value="1"/>
</dbReference>
<dbReference type="Gramene" id="OBART04G04860.1">
    <property type="protein sequence ID" value="OBART04G04860.1"/>
    <property type="gene ID" value="OBART04G04860"/>
</dbReference>
<evidence type="ECO:0000313" key="28">
    <source>
        <dbReference type="EnsemblPlants" id="OBART04G04860.1"/>
    </source>
</evidence>
<comment type="similarity">
    <text evidence="3">Belongs to the protein kinase superfamily. Ser/Thr protein kinase family.</text>
</comment>
<dbReference type="EC" id="2.7.11.1" evidence="4"/>
<dbReference type="InterPro" id="IPR017441">
    <property type="entry name" value="Protein_kinase_ATP_BS"/>
</dbReference>
<feature type="domain" description="Bulb-type lectin" evidence="26">
    <location>
        <begin position="7"/>
        <end position="137"/>
    </location>
</feature>
<evidence type="ECO:0000256" key="10">
    <source>
        <dbReference type="ARBA" id="ARBA00022692"/>
    </source>
</evidence>
<dbReference type="GO" id="GO:0005524">
    <property type="term" value="F:ATP binding"/>
    <property type="evidence" value="ECO:0007669"/>
    <property type="project" value="UniProtKB-UniRule"/>
</dbReference>
<keyword evidence="13 23" id="KW-0547">Nucleotide-binding</keyword>
<dbReference type="InterPro" id="IPR013210">
    <property type="entry name" value="LRR_N_plant-typ"/>
</dbReference>
<keyword evidence="11" id="KW-0732">Signal</keyword>
<dbReference type="FunFam" id="1.10.510.10:FF:000358">
    <property type="entry name" value="Putative leucine-rich repeat receptor-like serine/threonine-protein kinase"/>
    <property type="match status" value="1"/>
</dbReference>
<dbReference type="CDD" id="cd00028">
    <property type="entry name" value="B_lectin"/>
    <property type="match status" value="1"/>
</dbReference>
<evidence type="ECO:0000256" key="17">
    <source>
        <dbReference type="ARBA" id="ARBA00023136"/>
    </source>
</evidence>
<evidence type="ECO:0000256" key="4">
    <source>
        <dbReference type="ARBA" id="ARBA00012513"/>
    </source>
</evidence>
<dbReference type="Gene3D" id="3.80.10.10">
    <property type="entry name" value="Ribonuclease Inhibitor"/>
    <property type="match status" value="2"/>
</dbReference>
<evidence type="ECO:0000256" key="7">
    <source>
        <dbReference type="ARBA" id="ARBA00022553"/>
    </source>
</evidence>
<dbReference type="Pfam" id="PF00560">
    <property type="entry name" value="LRR_1"/>
    <property type="match status" value="8"/>
</dbReference>
<dbReference type="PROSITE" id="PS50927">
    <property type="entry name" value="BULB_LECTIN"/>
    <property type="match status" value="1"/>
</dbReference>
<comment type="catalytic activity">
    <reaction evidence="21">
        <text>L-threonyl-[protein] + ATP = O-phospho-L-threonyl-[protein] + ADP + H(+)</text>
        <dbReference type="Rhea" id="RHEA:46608"/>
        <dbReference type="Rhea" id="RHEA-COMP:11060"/>
        <dbReference type="Rhea" id="RHEA-COMP:11605"/>
        <dbReference type="ChEBI" id="CHEBI:15378"/>
        <dbReference type="ChEBI" id="CHEBI:30013"/>
        <dbReference type="ChEBI" id="CHEBI:30616"/>
        <dbReference type="ChEBI" id="CHEBI:61977"/>
        <dbReference type="ChEBI" id="CHEBI:456216"/>
        <dbReference type="EC" id="2.7.11.1"/>
    </reaction>
</comment>
<dbReference type="InterPro" id="IPR001245">
    <property type="entry name" value="Ser-Thr/Tyr_kinase_cat_dom"/>
</dbReference>
<dbReference type="FunFam" id="3.80.10.10:FF:000400">
    <property type="entry name" value="Nuclear pore complex protein NUP107"/>
    <property type="match status" value="1"/>
</dbReference>
<dbReference type="PANTHER" id="PTHR45974:SF172">
    <property type="entry name" value="PROTEIN KINASE DOMAIN-CONTAINING PROTEIN"/>
    <property type="match status" value="1"/>
</dbReference>
<dbReference type="SUPFAM" id="SSF56112">
    <property type="entry name" value="Protein kinase-like (PK-like)"/>
    <property type="match status" value="2"/>
</dbReference>
<evidence type="ECO:0000256" key="8">
    <source>
        <dbReference type="ARBA" id="ARBA00022614"/>
    </source>
</evidence>
<dbReference type="PROSITE" id="PS00108">
    <property type="entry name" value="PROTEIN_KINASE_ST"/>
    <property type="match status" value="2"/>
</dbReference>
<evidence type="ECO:0000256" key="23">
    <source>
        <dbReference type="PROSITE-ProRule" id="PRU10141"/>
    </source>
</evidence>
<dbReference type="HOGENOM" id="CLU_000288_22_5_1"/>
<proteinExistence type="inferred from homology"/>
<evidence type="ECO:0000259" key="27">
    <source>
        <dbReference type="PROSITE" id="PS50948"/>
    </source>
</evidence>
<evidence type="ECO:0000256" key="3">
    <source>
        <dbReference type="ARBA" id="ARBA00008684"/>
    </source>
</evidence>